<dbReference type="AlphaFoldDB" id="A0A3D9HP79"/>
<protein>
    <submittedName>
        <fullName evidence="3">NUDIX domain-containing protein</fullName>
    </submittedName>
</protein>
<evidence type="ECO:0000259" key="2">
    <source>
        <dbReference type="PROSITE" id="PS51462"/>
    </source>
</evidence>
<dbReference type="InterPro" id="IPR015797">
    <property type="entry name" value="NUDIX_hydrolase-like_dom_sf"/>
</dbReference>
<dbReference type="SUPFAM" id="SSF55811">
    <property type="entry name" value="Nudix"/>
    <property type="match status" value="1"/>
</dbReference>
<gene>
    <name evidence="3" type="ORF">DFP95_1485</name>
</gene>
<feature type="domain" description="Nudix hydrolase" evidence="2">
    <location>
        <begin position="4"/>
        <end position="136"/>
    </location>
</feature>
<dbReference type="InterPro" id="IPR020084">
    <property type="entry name" value="NUDIX_hydrolase_CS"/>
</dbReference>
<evidence type="ECO:0000313" key="4">
    <source>
        <dbReference type="Proteomes" id="UP000256869"/>
    </source>
</evidence>
<dbReference type="RefSeq" id="WP_115996049.1">
    <property type="nucleotide sequence ID" value="NZ_QRDY01000048.1"/>
</dbReference>
<dbReference type="PROSITE" id="PS51462">
    <property type="entry name" value="NUDIX"/>
    <property type="match status" value="1"/>
</dbReference>
<sequence>MTIPLLRAEGIICNEQFTEYLVQCDFEESFYRFPGGGIEFGETAAEAISRELIEEYDLLIDIGNLALVNESIVEVDGIQRHNCTLIHWCFLKNDIDHFEFRIHNEYENIKLIWKSIEELSSKPVYPEGTIEILKKKHTNDIHHIKIRKKY</sequence>
<evidence type="ECO:0000256" key="1">
    <source>
        <dbReference type="ARBA" id="ARBA00022801"/>
    </source>
</evidence>
<dbReference type="Gene3D" id="3.90.79.10">
    <property type="entry name" value="Nucleoside Triphosphate Pyrophosphohydrolase"/>
    <property type="match status" value="1"/>
</dbReference>
<reference evidence="3 4" key="1">
    <citation type="submission" date="2018-07" db="EMBL/GenBank/DDBJ databases">
        <title>Genomic Encyclopedia of Type Strains, Phase III (KMG-III): the genomes of soil and plant-associated and newly described type strains.</title>
        <authorList>
            <person name="Whitman W."/>
        </authorList>
    </citation>
    <scope>NUCLEOTIDE SEQUENCE [LARGE SCALE GENOMIC DNA]</scope>
    <source>
        <strain evidence="3 4">CECT 8236</strain>
    </source>
</reference>
<keyword evidence="4" id="KW-1185">Reference proteome</keyword>
<dbReference type="PANTHER" id="PTHR43736:SF2">
    <property type="entry name" value="MUTT_NUDIX FAMILY PROTEIN"/>
    <property type="match status" value="1"/>
</dbReference>
<dbReference type="PROSITE" id="PS00893">
    <property type="entry name" value="NUDIX_BOX"/>
    <property type="match status" value="1"/>
</dbReference>
<keyword evidence="1" id="KW-0378">Hydrolase</keyword>
<dbReference type="EMBL" id="QRDY01000048">
    <property type="protein sequence ID" value="RED51121.1"/>
    <property type="molecule type" value="Genomic_DNA"/>
</dbReference>
<dbReference type="OrthoDB" id="9810648at2"/>
<evidence type="ECO:0000313" key="3">
    <source>
        <dbReference type="EMBL" id="RED51121.1"/>
    </source>
</evidence>
<comment type="caution">
    <text evidence="3">The sequence shown here is derived from an EMBL/GenBank/DDBJ whole genome shotgun (WGS) entry which is preliminary data.</text>
</comment>
<dbReference type="Proteomes" id="UP000256869">
    <property type="component" value="Unassembled WGS sequence"/>
</dbReference>
<proteinExistence type="predicted"/>
<dbReference type="GO" id="GO:0016787">
    <property type="term" value="F:hydrolase activity"/>
    <property type="evidence" value="ECO:0007669"/>
    <property type="project" value="UniProtKB-KW"/>
</dbReference>
<organism evidence="3 4">
    <name type="scientific">Cohnella lupini</name>
    <dbReference type="NCBI Taxonomy" id="1294267"/>
    <lineage>
        <taxon>Bacteria</taxon>
        <taxon>Bacillati</taxon>
        <taxon>Bacillota</taxon>
        <taxon>Bacilli</taxon>
        <taxon>Bacillales</taxon>
        <taxon>Paenibacillaceae</taxon>
        <taxon>Cohnella</taxon>
    </lineage>
</organism>
<name>A0A3D9HP79_9BACL</name>
<dbReference type="InterPro" id="IPR000086">
    <property type="entry name" value="NUDIX_hydrolase_dom"/>
</dbReference>
<dbReference type="Pfam" id="PF00293">
    <property type="entry name" value="NUDIX"/>
    <property type="match status" value="1"/>
</dbReference>
<dbReference type="PANTHER" id="PTHR43736">
    <property type="entry name" value="ADP-RIBOSE PYROPHOSPHATASE"/>
    <property type="match status" value="1"/>
</dbReference>
<accession>A0A3D9HP79</accession>